<name>A0A4R0QT51_9BIFI</name>
<dbReference type="PANTHER" id="PTHR11085:SF10">
    <property type="entry name" value="NAD-DEPENDENT PROTEIN DEACYLASE SIRTUIN-5, MITOCHONDRIAL-RELATED"/>
    <property type="match status" value="1"/>
</dbReference>
<dbReference type="OrthoDB" id="9800582at2"/>
<dbReference type="InterPro" id="IPR003000">
    <property type="entry name" value="Sirtuin"/>
</dbReference>
<feature type="binding site" evidence="4">
    <location>
        <position position="143"/>
    </location>
    <ligand>
        <name>Zn(2+)</name>
        <dbReference type="ChEBI" id="CHEBI:29105"/>
    </ligand>
</feature>
<keyword evidence="2" id="KW-0808">Transferase</keyword>
<dbReference type="GO" id="GO:0046872">
    <property type="term" value="F:metal ion binding"/>
    <property type="evidence" value="ECO:0007669"/>
    <property type="project" value="UniProtKB-KW"/>
</dbReference>
<keyword evidence="4" id="KW-0479">Metal-binding</keyword>
<feature type="binding site" evidence="4">
    <location>
        <position position="119"/>
    </location>
    <ligand>
        <name>Zn(2+)</name>
        <dbReference type="ChEBI" id="CHEBI:29105"/>
    </ligand>
</feature>
<feature type="active site" description="Proton acceptor" evidence="4">
    <location>
        <position position="108"/>
    </location>
</feature>
<keyword evidence="7" id="KW-1185">Reference proteome</keyword>
<dbReference type="GO" id="GO:0070403">
    <property type="term" value="F:NAD+ binding"/>
    <property type="evidence" value="ECO:0007669"/>
    <property type="project" value="InterPro"/>
</dbReference>
<evidence type="ECO:0000313" key="6">
    <source>
        <dbReference type="EMBL" id="TCD54375.1"/>
    </source>
</evidence>
<accession>A0A4R0QT51</accession>
<evidence type="ECO:0000313" key="7">
    <source>
        <dbReference type="Proteomes" id="UP000291289"/>
    </source>
</evidence>
<dbReference type="Gene3D" id="3.30.1600.10">
    <property type="entry name" value="SIR2/SIRT2 'Small Domain"/>
    <property type="match status" value="1"/>
</dbReference>
<organism evidence="6 7">
    <name type="scientific">Alloscardovia theropitheci</name>
    <dbReference type="NCBI Taxonomy" id="2496842"/>
    <lineage>
        <taxon>Bacteria</taxon>
        <taxon>Bacillati</taxon>
        <taxon>Actinomycetota</taxon>
        <taxon>Actinomycetes</taxon>
        <taxon>Bifidobacteriales</taxon>
        <taxon>Bifidobacteriaceae</taxon>
        <taxon>Alloscardovia</taxon>
    </lineage>
</organism>
<dbReference type="Proteomes" id="UP000291289">
    <property type="component" value="Unassembled WGS sequence"/>
</dbReference>
<dbReference type="GO" id="GO:0017136">
    <property type="term" value="F:histone deacetylase activity, NAD-dependent"/>
    <property type="evidence" value="ECO:0007669"/>
    <property type="project" value="TreeGrafter"/>
</dbReference>
<dbReference type="PANTHER" id="PTHR11085">
    <property type="entry name" value="NAD-DEPENDENT PROTEIN DEACYLASE SIRTUIN-5, MITOCHONDRIAL-RELATED"/>
    <property type="match status" value="1"/>
</dbReference>
<dbReference type="InterPro" id="IPR026591">
    <property type="entry name" value="Sirtuin_cat_small_dom_sf"/>
</dbReference>
<feature type="domain" description="Deacetylase sirtuin-type" evidence="5">
    <location>
        <begin position="1"/>
        <end position="241"/>
    </location>
</feature>
<gene>
    <name evidence="6" type="ORF">EJ419_04935</name>
</gene>
<dbReference type="EMBL" id="RXLP01000019">
    <property type="protein sequence ID" value="TCD54375.1"/>
    <property type="molecule type" value="Genomic_DNA"/>
</dbReference>
<dbReference type="PROSITE" id="PS50305">
    <property type="entry name" value="SIRTUIN"/>
    <property type="match status" value="1"/>
</dbReference>
<evidence type="ECO:0000256" key="3">
    <source>
        <dbReference type="ARBA" id="ARBA00023027"/>
    </source>
</evidence>
<dbReference type="Pfam" id="PF02146">
    <property type="entry name" value="SIR2"/>
    <property type="match status" value="1"/>
</dbReference>
<dbReference type="SUPFAM" id="SSF52467">
    <property type="entry name" value="DHS-like NAD/FAD-binding domain"/>
    <property type="match status" value="1"/>
</dbReference>
<dbReference type="Gene3D" id="3.40.50.1220">
    <property type="entry name" value="TPP-binding domain"/>
    <property type="match status" value="1"/>
</dbReference>
<protein>
    <recommendedName>
        <fullName evidence="1">protein acetyllysine N-acetyltransferase</fullName>
        <ecNumber evidence="1">2.3.1.286</ecNumber>
    </recommendedName>
</protein>
<comment type="caution">
    <text evidence="6">The sequence shown here is derived from an EMBL/GenBank/DDBJ whole genome shotgun (WGS) entry which is preliminary data.</text>
</comment>
<evidence type="ECO:0000256" key="1">
    <source>
        <dbReference type="ARBA" id="ARBA00012928"/>
    </source>
</evidence>
<dbReference type="RefSeq" id="WP_131284161.1">
    <property type="nucleotide sequence ID" value="NZ_RXLP01000019.1"/>
</dbReference>
<keyword evidence="3" id="KW-0520">NAD</keyword>
<evidence type="ECO:0000256" key="4">
    <source>
        <dbReference type="PROSITE-ProRule" id="PRU00236"/>
    </source>
</evidence>
<dbReference type="EC" id="2.3.1.286" evidence="1"/>
<reference evidence="6 7" key="1">
    <citation type="submission" date="2018-12" db="EMBL/GenBank/DDBJ databases">
        <title>Alloscrdovia theropitheci sp. nov: a novel taxon from the feces of the bleeding-herat monkey (Theropithecus geleda).</title>
        <authorList>
            <person name="Modesto M."/>
        </authorList>
    </citation>
    <scope>NUCLEOTIDE SEQUENCE [LARGE SCALE GENOMIC DNA]</scope>
    <source>
        <strain evidence="6 7">GLDI4/2</strain>
    </source>
</reference>
<dbReference type="InterPro" id="IPR050134">
    <property type="entry name" value="NAD-dep_sirtuin_deacylases"/>
</dbReference>
<sequence length="241" mass="26128">MSIAVFTGAGISTSVGIPDFRGPDGVWTKHPEQTDVYDYDLFISNRQAREYSWRWQKESAVWNAQPGPAHKALVELENAGVLSIIATQNFDGLHERAGNSAEKISNLHGTIASSHCLNCGAAYNTADIMSTLDDTPAPRCSLCHGILKTDVTYFGEQLPEGALEKGALGISQADELWVIGSSLEVYPAASLVPYAAQLGKRIRIINAQPTGMDELAKASDIIREPIEIVLPQLVHDVIEDN</sequence>
<feature type="binding site" evidence="4">
    <location>
        <position position="140"/>
    </location>
    <ligand>
        <name>Zn(2+)</name>
        <dbReference type="ChEBI" id="CHEBI:29105"/>
    </ligand>
</feature>
<proteinExistence type="predicted"/>
<keyword evidence="4" id="KW-0862">Zinc</keyword>
<dbReference type="AlphaFoldDB" id="A0A4R0QT51"/>
<evidence type="ECO:0000256" key="2">
    <source>
        <dbReference type="ARBA" id="ARBA00022679"/>
    </source>
</evidence>
<dbReference type="CDD" id="cd01407">
    <property type="entry name" value="SIR2-fam"/>
    <property type="match status" value="1"/>
</dbReference>
<dbReference type="InterPro" id="IPR026590">
    <property type="entry name" value="Ssirtuin_cat_dom"/>
</dbReference>
<dbReference type="InterPro" id="IPR029035">
    <property type="entry name" value="DHS-like_NAD/FAD-binding_dom"/>
</dbReference>
<evidence type="ECO:0000259" key="5">
    <source>
        <dbReference type="PROSITE" id="PS50305"/>
    </source>
</evidence>
<feature type="binding site" evidence="4">
    <location>
        <position position="116"/>
    </location>
    <ligand>
        <name>Zn(2+)</name>
        <dbReference type="ChEBI" id="CHEBI:29105"/>
    </ligand>
</feature>